<reference evidence="3 4" key="1">
    <citation type="journal article" date="2019" name="Int. J. Syst. Evol. Microbiol.">
        <title>The Global Catalogue of Microorganisms (GCM) 10K type strain sequencing project: providing services to taxonomists for standard genome sequencing and annotation.</title>
        <authorList>
            <consortium name="The Broad Institute Genomics Platform"/>
            <consortium name="The Broad Institute Genome Sequencing Center for Infectious Disease"/>
            <person name="Wu L."/>
            <person name="Ma J."/>
        </authorList>
    </citation>
    <scope>NUCLEOTIDE SEQUENCE [LARGE SCALE GENOMIC DNA]</scope>
    <source>
        <strain evidence="3 4">JCM 14736</strain>
    </source>
</reference>
<accession>A0ABN2LAW3</accession>
<feature type="domain" description="Amidohydrolase 3" evidence="2">
    <location>
        <begin position="50"/>
        <end position="549"/>
    </location>
</feature>
<dbReference type="PANTHER" id="PTHR22642">
    <property type="entry name" value="IMIDAZOLONEPROPIONASE"/>
    <property type="match status" value="1"/>
</dbReference>
<organism evidence="3 4">
    <name type="scientific">Leucobacter iarius</name>
    <dbReference type="NCBI Taxonomy" id="333963"/>
    <lineage>
        <taxon>Bacteria</taxon>
        <taxon>Bacillati</taxon>
        <taxon>Actinomycetota</taxon>
        <taxon>Actinomycetes</taxon>
        <taxon>Micrococcales</taxon>
        <taxon>Microbacteriaceae</taxon>
        <taxon>Leucobacter</taxon>
    </lineage>
</organism>
<dbReference type="Gene3D" id="3.20.20.140">
    <property type="entry name" value="Metal-dependent hydrolases"/>
    <property type="match status" value="1"/>
</dbReference>
<dbReference type="SUPFAM" id="SSF51338">
    <property type="entry name" value="Composite domain of metallo-dependent hydrolases"/>
    <property type="match status" value="1"/>
</dbReference>
<feature type="region of interest" description="Disordered" evidence="1">
    <location>
        <begin position="160"/>
        <end position="180"/>
    </location>
</feature>
<proteinExistence type="predicted"/>
<dbReference type="InterPro" id="IPR011059">
    <property type="entry name" value="Metal-dep_hydrolase_composite"/>
</dbReference>
<dbReference type="InterPro" id="IPR032466">
    <property type="entry name" value="Metal_Hydrolase"/>
</dbReference>
<protein>
    <submittedName>
        <fullName evidence="3">Amidohydrolase</fullName>
    </submittedName>
</protein>
<comment type="caution">
    <text evidence="3">The sequence shown here is derived from an EMBL/GenBank/DDBJ whole genome shotgun (WGS) entry which is preliminary data.</text>
</comment>
<gene>
    <name evidence="3" type="ORF">GCM10009768_07890</name>
</gene>
<dbReference type="InterPro" id="IPR013108">
    <property type="entry name" value="Amidohydro_3"/>
</dbReference>
<evidence type="ECO:0000313" key="3">
    <source>
        <dbReference type="EMBL" id="GAA1781345.1"/>
    </source>
</evidence>
<keyword evidence="4" id="KW-1185">Reference proteome</keyword>
<dbReference type="Gene3D" id="3.10.310.70">
    <property type="match status" value="1"/>
</dbReference>
<dbReference type="EMBL" id="BAAAOB010000001">
    <property type="protein sequence ID" value="GAA1781345.1"/>
    <property type="molecule type" value="Genomic_DNA"/>
</dbReference>
<dbReference type="PANTHER" id="PTHR22642:SF2">
    <property type="entry name" value="PROTEIN LONG AFTER FAR-RED 3"/>
    <property type="match status" value="1"/>
</dbReference>
<name>A0ABN2LAW3_9MICO</name>
<dbReference type="Pfam" id="PF07969">
    <property type="entry name" value="Amidohydro_3"/>
    <property type="match status" value="1"/>
</dbReference>
<dbReference type="RefSeq" id="WP_344029602.1">
    <property type="nucleotide sequence ID" value="NZ_BAAAOB010000001.1"/>
</dbReference>
<dbReference type="SUPFAM" id="SSF51556">
    <property type="entry name" value="Metallo-dependent hydrolases"/>
    <property type="match status" value="1"/>
</dbReference>
<dbReference type="InterPro" id="IPR033932">
    <property type="entry name" value="YtcJ-like"/>
</dbReference>
<evidence type="ECO:0000256" key="1">
    <source>
        <dbReference type="SAM" id="MobiDB-lite"/>
    </source>
</evidence>
<sequence length="562" mass="60456">MQQLTIAFTGGEVFDGSGADPVRTDVGVIGDRIAAVGIDEVAALIGPETRVVDLSGGLLLPGLVDSHVHPVEGGLERLGCDLSDGWTREDYLATVRAYVEANPAAPWILGGGWQMAAFPGGFPLAADLDAICSDRPMAISNRDHHSTWVNTAALRLAGITRDTPDPADGTIERDADGEPTGTLHEGARMLVLGLAPEPTHADMYAALMSAQEYLHAFGITGWQDALIGDYGNHSAQEVHVYREAIERDELHARVNGALWWDRTRGEEQIPELEAVRREFQGDRFRITTIKIMQDGVVENKTAAVSVPYLPAGCACGDAGDTGISFVEPELLNRIVTRFDADGLQAHFHAIGDRGVSECLDAVAAARAANGDTGATHHIAHLQMVHPDDVTRFGALRVAANMQALWASYDPQMVDLNVPLIGEDRTEWQYPFRSIAEAEGQLVAGSDWPVTTADPWLGIHVAVNRQHPEGHPDRNERVFVPGERLGLGEALRAYTRGGAEINGWEHEVGTIAPGFAADLTVVDRNPFTAPVSEIARTRTVETFSRGRSVFRAADPAGTPDPAA</sequence>
<evidence type="ECO:0000259" key="2">
    <source>
        <dbReference type="Pfam" id="PF07969"/>
    </source>
</evidence>
<dbReference type="CDD" id="cd01300">
    <property type="entry name" value="YtcJ_like"/>
    <property type="match status" value="1"/>
</dbReference>
<evidence type="ECO:0000313" key="4">
    <source>
        <dbReference type="Proteomes" id="UP001500851"/>
    </source>
</evidence>
<dbReference type="Gene3D" id="2.30.40.10">
    <property type="entry name" value="Urease, subunit C, domain 1"/>
    <property type="match status" value="1"/>
</dbReference>
<dbReference type="Proteomes" id="UP001500851">
    <property type="component" value="Unassembled WGS sequence"/>
</dbReference>